<dbReference type="PANTHER" id="PTHR14859:SF1">
    <property type="entry name" value="PGAP2-INTERACTING PROTEIN"/>
    <property type="match status" value="1"/>
</dbReference>
<sequence length="272" mass="30000">MTFVSCGKSDNNTPFDPGWGNGADDSPVEKVSIVTYNIRHCSAYIIGDTDGPIDVSGISRSLKSLQADVVFLQEVDKNTTRSGKDLDEAAKIAELAGFPYYHFYKAQDYQGGEYGLAILSRFNLTGIEQYDLPRVEVEGTYVGYSILAKAVVSINGKRIVLATTHLATTAENRVEQMPVINEKLSSIKDLVILGGDFNATPSNSTINTLDSYGFVRSGKDKNYYTIPSNAPNREIDYICFKPGDKVQIIEHKVFGEMTISDHLPVRVTFKMI</sequence>
<keyword evidence="3" id="KW-1185">Reference proteome</keyword>
<proteinExistence type="predicted"/>
<evidence type="ECO:0000313" key="2">
    <source>
        <dbReference type="EMBL" id="BEH00431.1"/>
    </source>
</evidence>
<feature type="domain" description="Endonuclease/exonuclease/phosphatase" evidence="1">
    <location>
        <begin position="34"/>
        <end position="262"/>
    </location>
</feature>
<dbReference type="EMBL" id="AP028055">
    <property type="protein sequence ID" value="BEH00431.1"/>
    <property type="molecule type" value="Genomic_DNA"/>
</dbReference>
<dbReference type="SUPFAM" id="SSF56219">
    <property type="entry name" value="DNase I-like"/>
    <property type="match status" value="1"/>
</dbReference>
<accession>A0ABM8IET5</accession>
<dbReference type="Pfam" id="PF03372">
    <property type="entry name" value="Exo_endo_phos"/>
    <property type="match status" value="1"/>
</dbReference>
<dbReference type="InterPro" id="IPR005135">
    <property type="entry name" value="Endo/exonuclease/phosphatase"/>
</dbReference>
<dbReference type="InterPro" id="IPR036691">
    <property type="entry name" value="Endo/exonu/phosph_ase_sf"/>
</dbReference>
<dbReference type="InterPro" id="IPR051916">
    <property type="entry name" value="GPI-anchor_lipid_remodeler"/>
</dbReference>
<evidence type="ECO:0000259" key="1">
    <source>
        <dbReference type="Pfam" id="PF03372"/>
    </source>
</evidence>
<evidence type="ECO:0000313" key="3">
    <source>
        <dbReference type="Proteomes" id="UP001496674"/>
    </source>
</evidence>
<dbReference type="Proteomes" id="UP001496674">
    <property type="component" value="Chromosome"/>
</dbReference>
<dbReference type="PANTHER" id="PTHR14859">
    <property type="entry name" value="CALCOFLUOR WHITE HYPERSENSITIVE PROTEIN PRECURSOR"/>
    <property type="match status" value="1"/>
</dbReference>
<name>A0ABM8IET5_9BACE</name>
<protein>
    <submittedName>
        <fullName evidence="2">Metallophosphoesterase</fullName>
    </submittedName>
</protein>
<reference evidence="2 3" key="1">
    <citation type="submission" date="2023-04" db="EMBL/GenBank/DDBJ databases">
        <title>Draft genome sequence of acteroides sedimenti strain YN3PY1.</title>
        <authorList>
            <person name="Yoshida N."/>
        </authorList>
    </citation>
    <scope>NUCLEOTIDE SEQUENCE [LARGE SCALE GENOMIC DNA]</scope>
    <source>
        <strain evidence="2 3">YN3PY1</strain>
    </source>
</reference>
<gene>
    <name evidence="2" type="ORF">BSYN_26950</name>
</gene>
<dbReference type="Gene3D" id="3.60.10.10">
    <property type="entry name" value="Endonuclease/exonuclease/phosphatase"/>
    <property type="match status" value="1"/>
</dbReference>
<organism evidence="2 3">
    <name type="scientific">Bacteroides sedimenti</name>
    <dbReference type="NCBI Taxonomy" id="2136147"/>
    <lineage>
        <taxon>Bacteria</taxon>
        <taxon>Pseudomonadati</taxon>
        <taxon>Bacteroidota</taxon>
        <taxon>Bacteroidia</taxon>
        <taxon>Bacteroidales</taxon>
        <taxon>Bacteroidaceae</taxon>
        <taxon>Bacteroides</taxon>
    </lineage>
</organism>